<comment type="caution">
    <text evidence="2">The sequence shown here is derived from an EMBL/GenBank/DDBJ whole genome shotgun (WGS) entry which is preliminary data.</text>
</comment>
<evidence type="ECO:0000313" key="3">
    <source>
        <dbReference type="Proteomes" id="UP000434957"/>
    </source>
</evidence>
<protein>
    <submittedName>
        <fullName evidence="2">Uncharacterized protein</fullName>
    </submittedName>
</protein>
<gene>
    <name evidence="1" type="ORF">PR002_g521</name>
    <name evidence="2" type="ORF">PR003_g654</name>
</gene>
<dbReference type="EMBL" id="QXFT01000015">
    <property type="protein sequence ID" value="KAE9359594.1"/>
    <property type="molecule type" value="Genomic_DNA"/>
</dbReference>
<evidence type="ECO:0000313" key="4">
    <source>
        <dbReference type="Proteomes" id="UP000435112"/>
    </source>
</evidence>
<proteinExistence type="predicted"/>
<dbReference type="AlphaFoldDB" id="A0A6A4G832"/>
<evidence type="ECO:0000313" key="1">
    <source>
        <dbReference type="EMBL" id="KAE9048300.1"/>
    </source>
</evidence>
<reference evidence="2 3" key="1">
    <citation type="submission" date="2018-08" db="EMBL/GenBank/DDBJ databases">
        <title>Genomic investigation of the strawberry pathogen Phytophthora fragariae indicates pathogenicity is determined by transcriptional variation in three key races.</title>
        <authorList>
            <person name="Adams T.M."/>
            <person name="Armitage A.D."/>
            <person name="Sobczyk M.K."/>
            <person name="Bates H.J."/>
            <person name="Dunwell J.M."/>
            <person name="Nellist C.F."/>
            <person name="Harrison R.J."/>
        </authorList>
    </citation>
    <scope>NUCLEOTIDE SEQUENCE [LARGE SCALE GENOMIC DNA]</scope>
    <source>
        <strain evidence="1 4">SCRP324</strain>
        <strain evidence="2 3">SCRP333</strain>
    </source>
</reference>
<name>A0A6A4G832_9STRA</name>
<keyword evidence="3" id="KW-1185">Reference proteome</keyword>
<dbReference type="Proteomes" id="UP000435112">
    <property type="component" value="Unassembled WGS sequence"/>
</dbReference>
<organism evidence="2 3">
    <name type="scientific">Phytophthora rubi</name>
    <dbReference type="NCBI Taxonomy" id="129364"/>
    <lineage>
        <taxon>Eukaryota</taxon>
        <taxon>Sar</taxon>
        <taxon>Stramenopiles</taxon>
        <taxon>Oomycota</taxon>
        <taxon>Peronosporomycetes</taxon>
        <taxon>Peronosporales</taxon>
        <taxon>Peronosporaceae</taxon>
        <taxon>Phytophthora</taxon>
    </lineage>
</organism>
<evidence type="ECO:0000313" key="2">
    <source>
        <dbReference type="EMBL" id="KAE9359594.1"/>
    </source>
</evidence>
<accession>A0A6A4G832</accession>
<dbReference type="EMBL" id="QXFU01000012">
    <property type="protein sequence ID" value="KAE9048300.1"/>
    <property type="molecule type" value="Genomic_DNA"/>
</dbReference>
<dbReference type="Proteomes" id="UP000434957">
    <property type="component" value="Unassembled WGS sequence"/>
</dbReference>
<sequence>MPSDGRGGRPRLALSKALRKRPIISLPALVTGTSSEIHCQAAASGRRTPQSHQ</sequence>